<name>A0A101GSH1_9EURY</name>
<dbReference type="EMBL" id="LGGD01000012">
    <property type="protein sequence ID" value="KUK63651.1"/>
    <property type="molecule type" value="Genomic_DNA"/>
</dbReference>
<evidence type="ECO:0000256" key="2">
    <source>
        <dbReference type="ARBA" id="ARBA00022729"/>
    </source>
</evidence>
<accession>A0A101GSH1</accession>
<reference evidence="4" key="1">
    <citation type="journal article" date="2015" name="MBio">
        <title>Genome-Resolved Metagenomic Analysis Reveals Roles for Candidate Phyla and Other Microbial Community Members in Biogeochemical Transformations in Oil Reservoirs.</title>
        <authorList>
            <person name="Hu P."/>
            <person name="Tom L."/>
            <person name="Singh A."/>
            <person name="Thomas B.C."/>
            <person name="Baker B.J."/>
            <person name="Piceno Y.M."/>
            <person name="Andersen G.L."/>
            <person name="Banfield J.F."/>
        </authorList>
    </citation>
    <scope>NUCLEOTIDE SEQUENCE [LARGE SCALE GENOMIC DNA]</scope>
</reference>
<dbReference type="InterPro" id="IPR050682">
    <property type="entry name" value="ModA/WtpA"/>
</dbReference>
<dbReference type="GO" id="GO:0046872">
    <property type="term" value="F:metal ion binding"/>
    <property type="evidence" value="ECO:0007669"/>
    <property type="project" value="UniProtKB-KW"/>
</dbReference>
<dbReference type="GO" id="GO:0015689">
    <property type="term" value="P:molybdate ion transport"/>
    <property type="evidence" value="ECO:0007669"/>
    <property type="project" value="InterPro"/>
</dbReference>
<evidence type="ECO:0000313" key="3">
    <source>
        <dbReference type="EMBL" id="KUK63651.1"/>
    </source>
</evidence>
<proteinExistence type="predicted"/>
<sequence>MKALEAGGFMENDTVAVFLENSLTVIVPADNPANITSLADLARPDVRLVIGTKDVPFGSYTRQVLDTMAADPAYGAAYRDAVMENVISEETAITTVMPKLTLGEADAAFVYRSDVRPNDRSLVRQIEVPAEYNVVAEYPLGILASSEQKTEAAAFIAFVRGPTGSAVLESYGFDPVP</sequence>
<evidence type="ECO:0000256" key="1">
    <source>
        <dbReference type="ARBA" id="ARBA00022723"/>
    </source>
</evidence>
<dbReference type="Pfam" id="PF13531">
    <property type="entry name" value="SBP_bac_11"/>
    <property type="match status" value="1"/>
</dbReference>
<keyword evidence="2" id="KW-0732">Signal</keyword>
<dbReference type="Gene3D" id="3.40.190.10">
    <property type="entry name" value="Periplasmic binding protein-like II"/>
    <property type="match status" value="2"/>
</dbReference>
<keyword evidence="1" id="KW-0479">Metal-binding</keyword>
<dbReference type="PANTHER" id="PTHR30632:SF0">
    <property type="entry name" value="SULFATE-BINDING PROTEIN"/>
    <property type="match status" value="1"/>
</dbReference>
<dbReference type="PATRIC" id="fig|2198.4.peg.282"/>
<dbReference type="NCBIfam" id="TIGR01256">
    <property type="entry name" value="modA"/>
    <property type="match status" value="1"/>
</dbReference>
<dbReference type="Proteomes" id="UP000054323">
    <property type="component" value="Unassembled WGS sequence"/>
</dbReference>
<evidence type="ECO:0000313" key="4">
    <source>
        <dbReference type="Proteomes" id="UP000054323"/>
    </source>
</evidence>
<dbReference type="PANTHER" id="PTHR30632">
    <property type="entry name" value="MOLYBDATE-BINDING PERIPLASMIC PROTEIN"/>
    <property type="match status" value="1"/>
</dbReference>
<gene>
    <name evidence="3" type="ORF">XD82_0180</name>
</gene>
<dbReference type="SUPFAM" id="SSF53850">
    <property type="entry name" value="Periplasmic binding protein-like II"/>
    <property type="match status" value="1"/>
</dbReference>
<organism evidence="3 4">
    <name type="scientific">Methanoculleus marisnigri</name>
    <dbReference type="NCBI Taxonomy" id="2198"/>
    <lineage>
        <taxon>Archaea</taxon>
        <taxon>Methanobacteriati</taxon>
        <taxon>Methanobacteriota</taxon>
        <taxon>Stenosarchaea group</taxon>
        <taxon>Methanomicrobia</taxon>
        <taxon>Methanomicrobiales</taxon>
        <taxon>Methanomicrobiaceae</taxon>
        <taxon>Methanoculleus</taxon>
    </lineage>
</organism>
<dbReference type="GO" id="GO:0030973">
    <property type="term" value="F:molybdate ion binding"/>
    <property type="evidence" value="ECO:0007669"/>
    <property type="project" value="TreeGrafter"/>
</dbReference>
<dbReference type="AlphaFoldDB" id="A0A101GSH1"/>
<comment type="caution">
    <text evidence="3">The sequence shown here is derived from an EMBL/GenBank/DDBJ whole genome shotgun (WGS) entry which is preliminary data.</text>
</comment>
<protein>
    <submittedName>
        <fullName evidence="3">Molybdenum ABC transporter, periplasmic molybdate-binding protein</fullName>
    </submittedName>
</protein>
<dbReference type="InterPro" id="IPR005950">
    <property type="entry name" value="ModA"/>
</dbReference>